<evidence type="ECO:0000313" key="3">
    <source>
        <dbReference type="Proteomes" id="UP000886523"/>
    </source>
</evidence>
<evidence type="ECO:0000313" key="2">
    <source>
        <dbReference type="EMBL" id="KAF9507113.1"/>
    </source>
</evidence>
<dbReference type="PANTHER" id="PTHR37919:SF2">
    <property type="entry name" value="EXPERA DOMAIN-CONTAINING PROTEIN"/>
    <property type="match status" value="1"/>
</dbReference>
<dbReference type="OrthoDB" id="60858at2759"/>
<protein>
    <recommendedName>
        <fullName evidence="4">EXPERA domain-containing protein</fullName>
    </recommendedName>
</protein>
<dbReference type="AlphaFoldDB" id="A0A9P6DQ86"/>
<organism evidence="2 3">
    <name type="scientific">Hydnum rufescens UP504</name>
    <dbReference type="NCBI Taxonomy" id="1448309"/>
    <lineage>
        <taxon>Eukaryota</taxon>
        <taxon>Fungi</taxon>
        <taxon>Dikarya</taxon>
        <taxon>Basidiomycota</taxon>
        <taxon>Agaricomycotina</taxon>
        <taxon>Agaricomycetes</taxon>
        <taxon>Cantharellales</taxon>
        <taxon>Hydnaceae</taxon>
        <taxon>Hydnum</taxon>
    </lineage>
</organism>
<accession>A0A9P6DQ86</accession>
<sequence>MASTANRPLRLSPTPTWISLWFFLSSLFVLWDVSYLLLRPRSMVGGDLHWIWKPYALYATIDHVRLYGLRAWESKDGFPSAQALMNIVETALNWCYLFTRHISPSPISPLLGFTAAVMTLSKTVLYGLQDYFCGWCSSGHNPASTFIVLYLFPNVKCGPLMTPLLRLWVVMPAAIVVFLGRELASSLSVATEARRSKTV</sequence>
<keyword evidence="3" id="KW-1185">Reference proteome</keyword>
<gene>
    <name evidence="2" type="ORF">BS47DRAFT_1304407</name>
</gene>
<name>A0A9P6DQ86_9AGAM</name>
<proteinExistence type="predicted"/>
<keyword evidence="1" id="KW-1133">Transmembrane helix</keyword>
<dbReference type="Proteomes" id="UP000886523">
    <property type="component" value="Unassembled WGS sequence"/>
</dbReference>
<feature type="transmembrane region" description="Helical" evidence="1">
    <location>
        <begin position="20"/>
        <end position="38"/>
    </location>
</feature>
<evidence type="ECO:0008006" key="4">
    <source>
        <dbReference type="Google" id="ProtNLM"/>
    </source>
</evidence>
<keyword evidence="1" id="KW-0812">Transmembrane</keyword>
<evidence type="ECO:0000256" key="1">
    <source>
        <dbReference type="SAM" id="Phobius"/>
    </source>
</evidence>
<dbReference type="PANTHER" id="PTHR37919">
    <property type="entry name" value="PROTEIN CBG05606"/>
    <property type="match status" value="1"/>
</dbReference>
<keyword evidence="1" id="KW-0472">Membrane</keyword>
<dbReference type="EMBL" id="MU129090">
    <property type="protein sequence ID" value="KAF9507113.1"/>
    <property type="molecule type" value="Genomic_DNA"/>
</dbReference>
<reference evidence="2" key="1">
    <citation type="journal article" date="2020" name="Nat. Commun.">
        <title>Large-scale genome sequencing of mycorrhizal fungi provides insights into the early evolution of symbiotic traits.</title>
        <authorList>
            <person name="Miyauchi S."/>
            <person name="Kiss E."/>
            <person name="Kuo A."/>
            <person name="Drula E."/>
            <person name="Kohler A."/>
            <person name="Sanchez-Garcia M."/>
            <person name="Morin E."/>
            <person name="Andreopoulos B."/>
            <person name="Barry K.W."/>
            <person name="Bonito G."/>
            <person name="Buee M."/>
            <person name="Carver A."/>
            <person name="Chen C."/>
            <person name="Cichocki N."/>
            <person name="Clum A."/>
            <person name="Culley D."/>
            <person name="Crous P.W."/>
            <person name="Fauchery L."/>
            <person name="Girlanda M."/>
            <person name="Hayes R.D."/>
            <person name="Keri Z."/>
            <person name="LaButti K."/>
            <person name="Lipzen A."/>
            <person name="Lombard V."/>
            <person name="Magnuson J."/>
            <person name="Maillard F."/>
            <person name="Murat C."/>
            <person name="Nolan M."/>
            <person name="Ohm R.A."/>
            <person name="Pangilinan J."/>
            <person name="Pereira M.F."/>
            <person name="Perotto S."/>
            <person name="Peter M."/>
            <person name="Pfister S."/>
            <person name="Riley R."/>
            <person name="Sitrit Y."/>
            <person name="Stielow J.B."/>
            <person name="Szollosi G."/>
            <person name="Zifcakova L."/>
            <person name="Stursova M."/>
            <person name="Spatafora J.W."/>
            <person name="Tedersoo L."/>
            <person name="Vaario L.M."/>
            <person name="Yamada A."/>
            <person name="Yan M."/>
            <person name="Wang P."/>
            <person name="Xu J."/>
            <person name="Bruns T."/>
            <person name="Baldrian P."/>
            <person name="Vilgalys R."/>
            <person name="Dunand C."/>
            <person name="Henrissat B."/>
            <person name="Grigoriev I.V."/>
            <person name="Hibbett D."/>
            <person name="Nagy L.G."/>
            <person name="Martin F.M."/>
        </authorList>
    </citation>
    <scope>NUCLEOTIDE SEQUENCE</scope>
    <source>
        <strain evidence="2">UP504</strain>
    </source>
</reference>
<comment type="caution">
    <text evidence="2">The sequence shown here is derived from an EMBL/GenBank/DDBJ whole genome shotgun (WGS) entry which is preliminary data.</text>
</comment>